<dbReference type="InterPro" id="IPR036188">
    <property type="entry name" value="FAD/NAD-bd_sf"/>
</dbReference>
<dbReference type="SUPFAM" id="SSF51905">
    <property type="entry name" value="FAD/NAD(P)-binding domain"/>
    <property type="match status" value="1"/>
</dbReference>
<dbReference type="InterPro" id="IPR002938">
    <property type="entry name" value="FAD-bd"/>
</dbReference>
<dbReference type="InterPro" id="IPR018168">
    <property type="entry name" value="Ubi_Hdrlase_CS"/>
</dbReference>
<dbReference type="Pfam" id="PF01494">
    <property type="entry name" value="FAD_binding_3"/>
    <property type="match status" value="1"/>
</dbReference>
<dbReference type="NCBIfam" id="TIGR01984">
    <property type="entry name" value="UbiH"/>
    <property type="match status" value="1"/>
</dbReference>
<evidence type="ECO:0000313" key="9">
    <source>
        <dbReference type="EMBL" id="MCL9684527.1"/>
    </source>
</evidence>
<keyword evidence="10" id="KW-1185">Reference proteome</keyword>
<dbReference type="PROSITE" id="PS01304">
    <property type="entry name" value="UBIH"/>
    <property type="match status" value="1"/>
</dbReference>
<dbReference type="GO" id="GO:0008681">
    <property type="term" value="F:2-octaprenyl-6-methoxyphenol hydroxylase activity"/>
    <property type="evidence" value="ECO:0007669"/>
    <property type="project" value="InterPro"/>
</dbReference>
<dbReference type="InterPro" id="IPR011295">
    <property type="entry name" value="UbiH"/>
</dbReference>
<dbReference type="Proteomes" id="UP001139721">
    <property type="component" value="Unassembled WGS sequence"/>
</dbReference>
<comment type="cofactor">
    <cofactor evidence="1">
        <name>FAD</name>
        <dbReference type="ChEBI" id="CHEBI:57692"/>
    </cofactor>
</comment>
<organism evidence="9 10">
    <name type="scientific">Legionella maioricensis</name>
    <dbReference type="NCBI Taxonomy" id="2896528"/>
    <lineage>
        <taxon>Bacteria</taxon>
        <taxon>Pseudomonadati</taxon>
        <taxon>Pseudomonadota</taxon>
        <taxon>Gammaproteobacteria</taxon>
        <taxon>Legionellales</taxon>
        <taxon>Legionellaceae</taxon>
        <taxon>Legionella</taxon>
    </lineage>
</organism>
<evidence type="ECO:0000256" key="3">
    <source>
        <dbReference type="ARBA" id="ARBA00005349"/>
    </source>
</evidence>
<gene>
    <name evidence="9" type="primary">ubiH</name>
    <name evidence="9" type="synonym">visB</name>
    <name evidence="9" type="ORF">LOX96_10510</name>
</gene>
<accession>A0A9X2D1D5</accession>
<evidence type="ECO:0000256" key="4">
    <source>
        <dbReference type="ARBA" id="ARBA00022630"/>
    </source>
</evidence>
<evidence type="ECO:0000256" key="2">
    <source>
        <dbReference type="ARBA" id="ARBA00004749"/>
    </source>
</evidence>
<dbReference type="GO" id="GO:0006744">
    <property type="term" value="P:ubiquinone biosynthetic process"/>
    <property type="evidence" value="ECO:0007669"/>
    <property type="project" value="InterPro"/>
</dbReference>
<evidence type="ECO:0000313" key="10">
    <source>
        <dbReference type="Proteomes" id="UP001139721"/>
    </source>
</evidence>
<keyword evidence="7" id="KW-0503">Monooxygenase</keyword>
<keyword evidence="6 9" id="KW-0560">Oxidoreductase</keyword>
<name>A0A9X2D1D5_9GAMM</name>
<dbReference type="InterPro" id="IPR051205">
    <property type="entry name" value="UbiH/COQ6_monooxygenase"/>
</dbReference>
<keyword evidence="5" id="KW-0274">FAD</keyword>
<comment type="similarity">
    <text evidence="3">Belongs to the UbiH/COQ6 family.</text>
</comment>
<dbReference type="PANTHER" id="PTHR43876">
    <property type="entry name" value="UBIQUINONE BIOSYNTHESIS MONOOXYGENASE COQ6, MITOCHONDRIAL"/>
    <property type="match status" value="1"/>
</dbReference>
<proteinExistence type="inferred from homology"/>
<dbReference type="EMBL" id="JAJKBJ010000011">
    <property type="protein sequence ID" value="MCL9684527.1"/>
    <property type="molecule type" value="Genomic_DNA"/>
</dbReference>
<dbReference type="NCBIfam" id="NF004356">
    <property type="entry name" value="PRK05732.1"/>
    <property type="match status" value="1"/>
</dbReference>
<dbReference type="PRINTS" id="PR00420">
    <property type="entry name" value="RNGMNOXGNASE"/>
</dbReference>
<dbReference type="Gene3D" id="3.50.50.60">
    <property type="entry name" value="FAD/NAD(P)-binding domain"/>
    <property type="match status" value="2"/>
</dbReference>
<evidence type="ECO:0000256" key="6">
    <source>
        <dbReference type="ARBA" id="ARBA00023002"/>
    </source>
</evidence>
<dbReference type="AlphaFoldDB" id="A0A9X2D1D5"/>
<dbReference type="EC" id="1.14.13.-" evidence="9"/>
<evidence type="ECO:0000259" key="8">
    <source>
        <dbReference type="Pfam" id="PF01494"/>
    </source>
</evidence>
<feature type="domain" description="FAD-binding" evidence="8">
    <location>
        <begin position="6"/>
        <end position="333"/>
    </location>
</feature>
<reference evidence="9" key="1">
    <citation type="submission" date="2021-11" db="EMBL/GenBank/DDBJ databases">
        <title>Legionella maioricencis sp. nov., a new species isolated from hot water samples in Mallorca.</title>
        <authorList>
            <person name="Crespi S."/>
            <person name="Drasar V."/>
            <person name="Salva-Serra F."/>
            <person name="Jaen-Luchoro D."/>
            <person name="Pineiro-Iglesias B."/>
            <person name="Aliaga F."/>
            <person name="Fernandez-Juarez V."/>
            <person name="Coll G."/>
            <person name="Moore E.R.B."/>
            <person name="Bennasar-Figueras A."/>
        </authorList>
    </citation>
    <scope>NUCLEOTIDE SEQUENCE</scope>
    <source>
        <strain evidence="9">HCPI-6</strain>
    </source>
</reference>
<sequence>MAKKQVDILIIGGGLTGATLMLALQGLGLNTLLVEAKPFSDKVNPDFDARSLALSPATKRILNMLGVWDILKEYATAIDMIHVSDQHRFGVSRLQGDADNPLGYVVEMQHINLALHQLLAKEQLMAPATVTSLDLAAKTVTVSTDTGDVQIAAQLIVAADGAESVVRRFCDLPAKIKSYNQQAIVANVGLVKPHEHRAYERFTAHGPLALLPMQDNRMSLVWAMSPKKAEQLMALTEAAFLKELQQAFGYRLGRLVKVGKRHSYPLKQVLMPQQIKWPVVFVGNAAHTLHPVAGQGFNLGLRDAATLAQCISKQGLNEEMLQQYLQLRRHDQQVITRFTDGLIQVFTSRLPGMGLVRNIGLIAIDNIPALKNCLARYARGFGGFTPDLVCEIALETVDVPYLGDRNEPTF</sequence>
<dbReference type="GO" id="GO:0071949">
    <property type="term" value="F:FAD binding"/>
    <property type="evidence" value="ECO:0007669"/>
    <property type="project" value="InterPro"/>
</dbReference>
<protein>
    <submittedName>
        <fullName evidence="9">2-octaprenyl-6-methoxyphenyl hydroxylase</fullName>
        <ecNumber evidence="9">1.14.13.-</ecNumber>
    </submittedName>
</protein>
<dbReference type="InterPro" id="IPR010971">
    <property type="entry name" value="UbiH/COQ6"/>
</dbReference>
<keyword evidence="4" id="KW-0285">Flavoprotein</keyword>
<dbReference type="NCBIfam" id="TIGR01988">
    <property type="entry name" value="Ubi-OHases"/>
    <property type="match status" value="1"/>
</dbReference>
<dbReference type="PANTHER" id="PTHR43876:SF8">
    <property type="entry name" value="2-OCTAPRENYL-6-METHOXYPHENOL HYDROXYLASE"/>
    <property type="match status" value="1"/>
</dbReference>
<comment type="pathway">
    <text evidence="2">Cofactor biosynthesis; ubiquinone biosynthesis.</text>
</comment>
<evidence type="ECO:0000256" key="7">
    <source>
        <dbReference type="ARBA" id="ARBA00023033"/>
    </source>
</evidence>
<dbReference type="RefSeq" id="WP_250422096.1">
    <property type="nucleotide sequence ID" value="NZ_JAJKBJ010000011.1"/>
</dbReference>
<comment type="caution">
    <text evidence="9">The sequence shown here is derived from an EMBL/GenBank/DDBJ whole genome shotgun (WGS) entry which is preliminary data.</text>
</comment>
<evidence type="ECO:0000256" key="5">
    <source>
        <dbReference type="ARBA" id="ARBA00022827"/>
    </source>
</evidence>
<evidence type="ECO:0000256" key="1">
    <source>
        <dbReference type="ARBA" id="ARBA00001974"/>
    </source>
</evidence>